<sequence>MTFIEERESLKRLHDEVVPIGEVSVTFEAQSRDTFGRRYEKRSVIVGDESDQDPALRQWYFERTNQFESMIQHNPQWMATHLGNPKHGEDPTKLYIDERNIPAMDLYYQDGRKTQMFEWGHQMKKAIALEPLQNLHKGGRFLTLGRLDRRTLERFTYMPDGIGLRSRQHIYADLLVKQAEKSEGDALRIVSLGSGASVPNIEASQKIEQQTGKHVDWQLFDLDPEALMHAYEMTSEAKLSLSTFDFGPLNHDPQKPGFKGRSYIEARHVEHESLDAVDALGLWEYLSDNQGKSFLQMMYPKLKPGAAMIISNMRKKRPHPQYNMVAVGWPDVIMRSDEDLLGIVDKAGIPTELVRITTPSDGVYAVMEIRKP</sequence>
<dbReference type="Proteomes" id="UP000289257">
    <property type="component" value="Unassembled WGS sequence"/>
</dbReference>
<dbReference type="Gene3D" id="3.40.50.150">
    <property type="entry name" value="Vaccinia Virus protein VP39"/>
    <property type="match status" value="1"/>
</dbReference>
<dbReference type="SUPFAM" id="SSF53335">
    <property type="entry name" value="S-adenosyl-L-methionine-dependent methyltransferases"/>
    <property type="match status" value="1"/>
</dbReference>
<dbReference type="InterPro" id="IPR029063">
    <property type="entry name" value="SAM-dependent_MTases_sf"/>
</dbReference>
<gene>
    <name evidence="1" type="ORF">EOT05_00315</name>
</gene>
<organism evidence="1 2">
    <name type="scientific">Candidatus Microsaccharimonas sossegonensis</name>
    <dbReference type="NCBI Taxonomy" id="2506948"/>
    <lineage>
        <taxon>Bacteria</taxon>
        <taxon>Candidatus Saccharimonadota</taxon>
        <taxon>Candidatus Saccharimonadia</taxon>
        <taxon>Candidatus Saccharimonadales</taxon>
        <taxon>Candidatus Saccharimonadaceae</taxon>
        <taxon>Candidatus Microsaccharimonas</taxon>
    </lineage>
</organism>
<comment type="caution">
    <text evidence="1">The sequence shown here is derived from an EMBL/GenBank/DDBJ whole genome shotgun (WGS) entry which is preliminary data.</text>
</comment>
<proteinExistence type="predicted"/>
<keyword evidence="2" id="KW-1185">Reference proteome</keyword>
<dbReference type="AlphaFoldDB" id="A0A4Q0AGD9"/>
<reference evidence="1" key="1">
    <citation type="submission" date="2019-01" db="EMBL/GenBank/DDBJ databases">
        <title>Genomic signatures and co-occurrence patterns of the ultra-small Saccharimodia (Patescibacteria phylum) suggest a symbiotic lifestyle.</title>
        <authorList>
            <person name="Lemos L."/>
            <person name="Medeiros J."/>
            <person name="Andreote F."/>
            <person name="Fernandes G."/>
            <person name="Varani A."/>
            <person name="Oliveira G."/>
            <person name="Pylro V."/>
        </authorList>
    </citation>
    <scope>NUCLEOTIDE SEQUENCE [LARGE SCALE GENOMIC DNA]</scope>
    <source>
        <strain evidence="1">AMD02</strain>
    </source>
</reference>
<evidence type="ECO:0000313" key="1">
    <source>
        <dbReference type="EMBL" id="RWZ78202.1"/>
    </source>
</evidence>
<evidence type="ECO:0000313" key="2">
    <source>
        <dbReference type="Proteomes" id="UP000289257"/>
    </source>
</evidence>
<name>A0A4Q0AGD9_9BACT</name>
<evidence type="ECO:0008006" key="3">
    <source>
        <dbReference type="Google" id="ProtNLM"/>
    </source>
</evidence>
<protein>
    <recommendedName>
        <fullName evidence="3">Class I SAM-dependent methyltransferase</fullName>
    </recommendedName>
</protein>
<dbReference type="EMBL" id="SCKX01000001">
    <property type="protein sequence ID" value="RWZ78202.1"/>
    <property type="molecule type" value="Genomic_DNA"/>
</dbReference>
<accession>A0A4Q0AGD9</accession>